<evidence type="ECO:0000313" key="24">
    <source>
        <dbReference type="EMBL" id="PIA33891.1"/>
    </source>
</evidence>
<evidence type="ECO:0000256" key="7">
    <source>
        <dbReference type="ARBA" id="ARBA00022729"/>
    </source>
</evidence>
<keyword evidence="16" id="KW-0325">Glycoprotein</keyword>
<feature type="binding site" evidence="21">
    <location>
        <position position="43"/>
    </location>
    <ligand>
        <name>ATP</name>
        <dbReference type="ChEBI" id="CHEBI:30616"/>
    </ligand>
</feature>
<dbReference type="OrthoDB" id="4062651at2759"/>
<feature type="domain" description="Protein kinase" evidence="23">
    <location>
        <begin position="15"/>
        <end position="287"/>
    </location>
</feature>
<dbReference type="Gene3D" id="3.30.200.20">
    <property type="entry name" value="Phosphorylase Kinase, domain 1"/>
    <property type="match status" value="1"/>
</dbReference>
<dbReference type="EC" id="2.7.11.1" evidence="2"/>
<keyword evidence="11 21" id="KW-0067">ATP-binding</keyword>
<comment type="catalytic activity">
    <reaction evidence="17">
        <text>L-threonyl-[protein] + ATP = O-phospho-L-threonyl-[protein] + ADP + H(+)</text>
        <dbReference type="Rhea" id="RHEA:46608"/>
        <dbReference type="Rhea" id="RHEA-COMP:11060"/>
        <dbReference type="Rhea" id="RHEA-COMP:11605"/>
        <dbReference type="ChEBI" id="CHEBI:15378"/>
        <dbReference type="ChEBI" id="CHEBI:30013"/>
        <dbReference type="ChEBI" id="CHEBI:30616"/>
        <dbReference type="ChEBI" id="CHEBI:61977"/>
        <dbReference type="ChEBI" id="CHEBI:456216"/>
        <dbReference type="EC" id="2.7.11.1"/>
    </reaction>
</comment>
<comment type="catalytic activity">
    <reaction evidence="18">
        <text>L-seryl-[protein] + ATP = O-phospho-L-seryl-[protein] + ADP + H(+)</text>
        <dbReference type="Rhea" id="RHEA:17989"/>
        <dbReference type="Rhea" id="RHEA-COMP:9863"/>
        <dbReference type="Rhea" id="RHEA-COMP:11604"/>
        <dbReference type="ChEBI" id="CHEBI:15378"/>
        <dbReference type="ChEBI" id="CHEBI:29999"/>
        <dbReference type="ChEBI" id="CHEBI:30616"/>
        <dbReference type="ChEBI" id="CHEBI:83421"/>
        <dbReference type="ChEBI" id="CHEBI:456216"/>
        <dbReference type="EC" id="2.7.11.1"/>
    </reaction>
</comment>
<feature type="active site" description="Proton acceptor" evidence="19">
    <location>
        <position position="125"/>
    </location>
</feature>
<dbReference type="SMART" id="SM00220">
    <property type="entry name" value="S_TKc"/>
    <property type="match status" value="1"/>
</dbReference>
<evidence type="ECO:0000256" key="5">
    <source>
        <dbReference type="ARBA" id="ARBA00022679"/>
    </source>
</evidence>
<dbReference type="PANTHER" id="PTHR47976:SF30">
    <property type="entry name" value="RECEPTOR-LIKE SERINE_THREONINE-PROTEIN KINASE"/>
    <property type="match status" value="1"/>
</dbReference>
<evidence type="ECO:0000256" key="4">
    <source>
        <dbReference type="ARBA" id="ARBA00022553"/>
    </source>
</evidence>
<sequence length="315" mass="35674">MPRKFSFNDLKLATADFGKMLGKGGFGSVFEGNLGNITKIAVKRLDQGSQGTKEFLAEVKTIGSLHHVNLIVYEYMCNGSLDKWIFNQNQELPLDWQTRKKIILHIAQGLNYLHRECRSTIIHLDIKPQNILLDGEFNAKVADFGLARFIERDQSHVLTVQKGTRGYLAPEWWGNKRITEKVDVYSFGIVVLEIMSGRRNVDHSRPEEEEDSLLHLVKTKAEENQLFDVVDKQSGDILHHQEAAVRIIRTAILCLQTDSTIRPSMSMVVNILEGLMDIETISDYSFLTWAAMENPRRVDAAGSTPPLPITLSEPR</sequence>
<evidence type="ECO:0000256" key="10">
    <source>
        <dbReference type="ARBA" id="ARBA00022777"/>
    </source>
</evidence>
<dbReference type="InterPro" id="IPR011009">
    <property type="entry name" value="Kinase-like_dom_sf"/>
</dbReference>
<feature type="binding site" evidence="20">
    <location>
        <position position="143"/>
    </location>
    <ligand>
        <name>Mg(2+)</name>
        <dbReference type="ChEBI" id="CHEBI:18420"/>
    </ligand>
</feature>
<dbReference type="GO" id="GO:0005524">
    <property type="term" value="F:ATP binding"/>
    <property type="evidence" value="ECO:0007669"/>
    <property type="project" value="UniProtKB-UniRule"/>
</dbReference>
<evidence type="ECO:0000256" key="15">
    <source>
        <dbReference type="ARBA" id="ARBA00023170"/>
    </source>
</evidence>
<organism evidence="24 25">
    <name type="scientific">Aquilegia coerulea</name>
    <name type="common">Rocky mountain columbine</name>
    <dbReference type="NCBI Taxonomy" id="218851"/>
    <lineage>
        <taxon>Eukaryota</taxon>
        <taxon>Viridiplantae</taxon>
        <taxon>Streptophyta</taxon>
        <taxon>Embryophyta</taxon>
        <taxon>Tracheophyta</taxon>
        <taxon>Spermatophyta</taxon>
        <taxon>Magnoliopsida</taxon>
        <taxon>Ranunculales</taxon>
        <taxon>Ranunculaceae</taxon>
        <taxon>Thalictroideae</taxon>
        <taxon>Aquilegia</taxon>
    </lineage>
</organism>
<feature type="binding site" evidence="20">
    <location>
        <position position="130"/>
    </location>
    <ligand>
        <name>Mg(2+)</name>
        <dbReference type="ChEBI" id="CHEBI:18420"/>
    </ligand>
</feature>
<evidence type="ECO:0000256" key="22">
    <source>
        <dbReference type="RuleBase" id="RU000304"/>
    </source>
</evidence>
<evidence type="ECO:0000256" key="12">
    <source>
        <dbReference type="ARBA" id="ARBA00022989"/>
    </source>
</evidence>
<keyword evidence="8" id="KW-0430">Lectin</keyword>
<keyword evidence="7" id="KW-0732">Signal</keyword>
<dbReference type="PROSITE" id="PS50011">
    <property type="entry name" value="PROTEIN_KINASE_DOM"/>
    <property type="match status" value="1"/>
</dbReference>
<dbReference type="PROSITE" id="PS00107">
    <property type="entry name" value="PROTEIN_KINASE_ATP"/>
    <property type="match status" value="1"/>
</dbReference>
<keyword evidence="5" id="KW-0808">Transferase</keyword>
<evidence type="ECO:0000256" key="2">
    <source>
        <dbReference type="ARBA" id="ARBA00012513"/>
    </source>
</evidence>
<dbReference type="InParanoid" id="A0A2G5CRF1"/>
<dbReference type="SUPFAM" id="SSF56112">
    <property type="entry name" value="Protein kinase-like (PK-like)"/>
    <property type="match status" value="1"/>
</dbReference>
<dbReference type="STRING" id="218851.A0A2G5CRF1"/>
<evidence type="ECO:0000256" key="13">
    <source>
        <dbReference type="ARBA" id="ARBA00023136"/>
    </source>
</evidence>
<accession>A0A2G5CRF1</accession>
<dbReference type="InterPro" id="IPR000719">
    <property type="entry name" value="Prot_kinase_dom"/>
</dbReference>
<dbReference type="Proteomes" id="UP000230069">
    <property type="component" value="Unassembled WGS sequence"/>
</dbReference>
<keyword evidence="13" id="KW-0472">Membrane</keyword>
<keyword evidence="14" id="KW-1015">Disulfide bond</keyword>
<dbReference type="Pfam" id="PF00069">
    <property type="entry name" value="Pkinase"/>
    <property type="match status" value="1"/>
</dbReference>
<keyword evidence="20" id="KW-0460">Magnesium</keyword>
<dbReference type="AlphaFoldDB" id="A0A2G5CRF1"/>
<dbReference type="Gene3D" id="1.10.510.10">
    <property type="entry name" value="Transferase(Phosphotransferase) domain 1"/>
    <property type="match status" value="1"/>
</dbReference>
<evidence type="ECO:0000256" key="1">
    <source>
        <dbReference type="ARBA" id="ARBA00004479"/>
    </source>
</evidence>
<dbReference type="InterPro" id="IPR051343">
    <property type="entry name" value="G-type_lectin_kinases/EP1-like"/>
</dbReference>
<dbReference type="PANTHER" id="PTHR47976">
    <property type="entry name" value="G-TYPE LECTIN S-RECEPTOR-LIKE SERINE/THREONINE-PROTEIN KINASE SD2-5"/>
    <property type="match status" value="1"/>
</dbReference>
<gene>
    <name evidence="24" type="ORF">AQUCO_03900030v1</name>
</gene>
<evidence type="ECO:0000256" key="3">
    <source>
        <dbReference type="ARBA" id="ARBA00022527"/>
    </source>
</evidence>
<evidence type="ECO:0000256" key="18">
    <source>
        <dbReference type="ARBA" id="ARBA00048679"/>
    </source>
</evidence>
<keyword evidence="4" id="KW-0597">Phosphoprotein</keyword>
<dbReference type="EMBL" id="KZ305056">
    <property type="protein sequence ID" value="PIA33891.1"/>
    <property type="molecule type" value="Genomic_DNA"/>
</dbReference>
<protein>
    <recommendedName>
        <fullName evidence="2">non-specific serine/threonine protein kinase</fullName>
        <ecNumber evidence="2">2.7.11.1</ecNumber>
    </recommendedName>
</protein>
<dbReference type="GO" id="GO:0030246">
    <property type="term" value="F:carbohydrate binding"/>
    <property type="evidence" value="ECO:0007669"/>
    <property type="project" value="UniProtKB-KW"/>
</dbReference>
<dbReference type="GO" id="GO:0004674">
    <property type="term" value="F:protein serine/threonine kinase activity"/>
    <property type="evidence" value="ECO:0007669"/>
    <property type="project" value="UniProtKB-KW"/>
</dbReference>
<dbReference type="InterPro" id="IPR008271">
    <property type="entry name" value="Ser/Thr_kinase_AS"/>
</dbReference>
<keyword evidence="3 22" id="KW-0723">Serine/threonine-protein kinase</keyword>
<evidence type="ECO:0000256" key="16">
    <source>
        <dbReference type="ARBA" id="ARBA00023180"/>
    </source>
</evidence>
<evidence type="ECO:0000256" key="21">
    <source>
        <dbReference type="PROSITE-ProRule" id="PRU10141"/>
    </source>
</evidence>
<keyword evidence="25" id="KW-1185">Reference proteome</keyword>
<dbReference type="PROSITE" id="PS00108">
    <property type="entry name" value="PROTEIN_KINASE_ST"/>
    <property type="match status" value="1"/>
</dbReference>
<dbReference type="FunFam" id="1.10.510.10:FF:000248">
    <property type="entry name" value="S-receptor-like kinase 5"/>
    <property type="match status" value="1"/>
</dbReference>
<name>A0A2G5CRF1_AQUCA</name>
<evidence type="ECO:0000256" key="6">
    <source>
        <dbReference type="ARBA" id="ARBA00022692"/>
    </source>
</evidence>
<keyword evidence="15" id="KW-0675">Receptor</keyword>
<proteinExistence type="inferred from homology"/>
<keyword evidence="10" id="KW-0418">Kinase</keyword>
<evidence type="ECO:0000256" key="19">
    <source>
        <dbReference type="PIRSR" id="PIRSR000615-1"/>
    </source>
</evidence>
<evidence type="ECO:0000256" key="11">
    <source>
        <dbReference type="ARBA" id="ARBA00022840"/>
    </source>
</evidence>
<keyword evidence="20" id="KW-0479">Metal-binding</keyword>
<comment type="subcellular location">
    <subcellularLocation>
        <location evidence="1">Membrane</location>
        <topology evidence="1">Single-pass type I membrane protein</topology>
    </subcellularLocation>
</comment>
<evidence type="ECO:0000256" key="17">
    <source>
        <dbReference type="ARBA" id="ARBA00047899"/>
    </source>
</evidence>
<comment type="similarity">
    <text evidence="22">Belongs to the protein kinase superfamily.</text>
</comment>
<dbReference type="GO" id="GO:0046872">
    <property type="term" value="F:metal ion binding"/>
    <property type="evidence" value="ECO:0007669"/>
    <property type="project" value="UniProtKB-KW"/>
</dbReference>
<evidence type="ECO:0000313" key="25">
    <source>
        <dbReference type="Proteomes" id="UP000230069"/>
    </source>
</evidence>
<evidence type="ECO:0000259" key="23">
    <source>
        <dbReference type="PROSITE" id="PS50011"/>
    </source>
</evidence>
<evidence type="ECO:0000256" key="14">
    <source>
        <dbReference type="ARBA" id="ARBA00023157"/>
    </source>
</evidence>
<reference evidence="24 25" key="1">
    <citation type="submission" date="2017-09" db="EMBL/GenBank/DDBJ databases">
        <title>WGS assembly of Aquilegia coerulea Goldsmith.</title>
        <authorList>
            <person name="Hodges S."/>
            <person name="Kramer E."/>
            <person name="Nordborg M."/>
            <person name="Tomkins J."/>
            <person name="Borevitz J."/>
            <person name="Derieg N."/>
            <person name="Yan J."/>
            <person name="Mihaltcheva S."/>
            <person name="Hayes R.D."/>
            <person name="Rokhsar D."/>
        </authorList>
    </citation>
    <scope>NUCLEOTIDE SEQUENCE [LARGE SCALE GENOMIC DNA]</scope>
    <source>
        <strain evidence="25">cv. Goldsmith</strain>
    </source>
</reference>
<dbReference type="GO" id="GO:0016020">
    <property type="term" value="C:membrane"/>
    <property type="evidence" value="ECO:0007669"/>
    <property type="project" value="UniProtKB-SubCell"/>
</dbReference>
<evidence type="ECO:0000256" key="20">
    <source>
        <dbReference type="PIRSR" id="PIRSR000615-3"/>
    </source>
</evidence>
<evidence type="ECO:0000256" key="9">
    <source>
        <dbReference type="ARBA" id="ARBA00022741"/>
    </source>
</evidence>
<evidence type="ECO:0000256" key="8">
    <source>
        <dbReference type="ARBA" id="ARBA00022734"/>
    </source>
</evidence>
<keyword evidence="6" id="KW-0812">Transmembrane</keyword>
<dbReference type="InterPro" id="IPR017441">
    <property type="entry name" value="Protein_kinase_ATP_BS"/>
</dbReference>
<keyword evidence="9 21" id="KW-0547">Nucleotide-binding</keyword>
<keyword evidence="12" id="KW-1133">Transmembrane helix</keyword>